<keyword evidence="2" id="KW-0812">Transmembrane</keyword>
<dbReference type="InterPro" id="IPR006631">
    <property type="entry name" value="DM4_12"/>
</dbReference>
<reference evidence="5" key="1">
    <citation type="submission" date="2025-08" db="UniProtKB">
        <authorList>
            <consortium name="RefSeq"/>
        </authorList>
    </citation>
    <scope>IDENTIFICATION</scope>
    <source>
        <tissue evidence="5">Whole body</tissue>
    </source>
</reference>
<evidence type="ECO:0000256" key="1">
    <source>
        <dbReference type="SAM" id="MobiDB-lite"/>
    </source>
</evidence>
<accession>A0A6J1QNL7</accession>
<dbReference type="Proteomes" id="UP000504618">
    <property type="component" value="Unplaced"/>
</dbReference>
<keyword evidence="2" id="KW-0472">Membrane</keyword>
<feature type="chain" id="PRO_5027109459" evidence="3">
    <location>
        <begin position="18"/>
        <end position="273"/>
    </location>
</feature>
<sequence>MTFCISRSLTVAISCFAILINCSPKFDDGGFVPSSISYMEKQAKAQDQVAMPSSQIKQHNEPSKRESETNDIVDRGQEARFGFTNVGGTGSGYGVSPYAPAKIDLGGLLLGAIIGVGSILIIPKLLYILSGTYGAYARSDDNGFTQTLTRIDDVLARYGIDTTSCMQRAVCTYSQQAAAAAGDENENENRNDKDEKTTSFEKMVNAVTTNQVFRTAMQGTAIEEAVETGRNGRNCSRSYPHCGFSMETMLSLLANVIATANARVTTPTDSSSL</sequence>
<keyword evidence="4" id="KW-1185">Reference proteome</keyword>
<evidence type="ECO:0000313" key="5">
    <source>
        <dbReference type="RefSeq" id="XP_024882135.1"/>
    </source>
</evidence>
<gene>
    <name evidence="5" type="primary">LOC112461212</name>
</gene>
<proteinExistence type="predicted"/>
<feature type="region of interest" description="Disordered" evidence="1">
    <location>
        <begin position="47"/>
        <end position="70"/>
    </location>
</feature>
<organism evidence="4 5">
    <name type="scientific">Temnothorax curvispinosus</name>
    <dbReference type="NCBI Taxonomy" id="300111"/>
    <lineage>
        <taxon>Eukaryota</taxon>
        <taxon>Metazoa</taxon>
        <taxon>Ecdysozoa</taxon>
        <taxon>Arthropoda</taxon>
        <taxon>Hexapoda</taxon>
        <taxon>Insecta</taxon>
        <taxon>Pterygota</taxon>
        <taxon>Neoptera</taxon>
        <taxon>Endopterygota</taxon>
        <taxon>Hymenoptera</taxon>
        <taxon>Apocrita</taxon>
        <taxon>Aculeata</taxon>
        <taxon>Formicoidea</taxon>
        <taxon>Formicidae</taxon>
        <taxon>Myrmicinae</taxon>
        <taxon>Temnothorax</taxon>
    </lineage>
</organism>
<dbReference type="GeneID" id="112461212"/>
<dbReference type="OrthoDB" id="6436512at2759"/>
<feature type="transmembrane region" description="Helical" evidence="2">
    <location>
        <begin position="105"/>
        <end position="129"/>
    </location>
</feature>
<keyword evidence="3" id="KW-0732">Signal</keyword>
<dbReference type="AlphaFoldDB" id="A0A6J1QNL7"/>
<dbReference type="Pfam" id="PF07841">
    <property type="entry name" value="DM4_12"/>
    <property type="match status" value="1"/>
</dbReference>
<evidence type="ECO:0000256" key="2">
    <source>
        <dbReference type="SAM" id="Phobius"/>
    </source>
</evidence>
<protein>
    <submittedName>
        <fullName evidence="5">Uncharacterized protein LOC112461212</fullName>
    </submittedName>
</protein>
<keyword evidence="2" id="KW-1133">Transmembrane helix</keyword>
<evidence type="ECO:0000256" key="3">
    <source>
        <dbReference type="SAM" id="SignalP"/>
    </source>
</evidence>
<name>A0A6J1QNL7_9HYME</name>
<feature type="compositionally biased region" description="Basic and acidic residues" evidence="1">
    <location>
        <begin position="58"/>
        <end position="70"/>
    </location>
</feature>
<dbReference type="RefSeq" id="XP_024882135.1">
    <property type="nucleotide sequence ID" value="XM_025026367.1"/>
</dbReference>
<feature type="signal peptide" evidence="3">
    <location>
        <begin position="1"/>
        <end position="17"/>
    </location>
</feature>
<evidence type="ECO:0000313" key="4">
    <source>
        <dbReference type="Proteomes" id="UP000504618"/>
    </source>
</evidence>